<evidence type="ECO:0000313" key="1">
    <source>
        <dbReference type="EMBL" id="MCZ4279256.1"/>
    </source>
</evidence>
<organism evidence="1 2">
    <name type="scientific">Kiloniella laminariae</name>
    <dbReference type="NCBI Taxonomy" id="454162"/>
    <lineage>
        <taxon>Bacteria</taxon>
        <taxon>Pseudomonadati</taxon>
        <taxon>Pseudomonadota</taxon>
        <taxon>Alphaproteobacteria</taxon>
        <taxon>Rhodospirillales</taxon>
        <taxon>Kiloniellaceae</taxon>
        <taxon>Kiloniella</taxon>
    </lineage>
</organism>
<protein>
    <submittedName>
        <fullName evidence="1">DUF1513 domain-containing protein</fullName>
    </submittedName>
</protein>
<dbReference type="Pfam" id="PF07433">
    <property type="entry name" value="DUF1513"/>
    <property type="match status" value="1"/>
</dbReference>
<dbReference type="Gene3D" id="2.130.10.10">
    <property type="entry name" value="YVTN repeat-like/Quinoprotein amine dehydrogenase"/>
    <property type="match status" value="1"/>
</dbReference>
<dbReference type="InterPro" id="IPR011044">
    <property type="entry name" value="Quino_amine_DH_bsu"/>
</dbReference>
<dbReference type="InterPro" id="IPR015943">
    <property type="entry name" value="WD40/YVTN_repeat-like_dom_sf"/>
</dbReference>
<reference evidence="1" key="1">
    <citation type="submission" date="2022-12" db="EMBL/GenBank/DDBJ databases">
        <title>Bacterial isolates from different developmental stages of Nematostella vectensis.</title>
        <authorList>
            <person name="Fraune S."/>
        </authorList>
    </citation>
    <scope>NUCLEOTIDE SEQUENCE</scope>
    <source>
        <strain evidence="1">G21630-S1</strain>
    </source>
</reference>
<dbReference type="PIRSF" id="PIRSF028101">
    <property type="entry name" value="UCP028101"/>
    <property type="match status" value="1"/>
</dbReference>
<comment type="caution">
    <text evidence="1">The sequence shown here is derived from an EMBL/GenBank/DDBJ whole genome shotgun (WGS) entry which is preliminary data.</text>
</comment>
<dbReference type="PROSITE" id="PS51318">
    <property type="entry name" value="TAT"/>
    <property type="match status" value="1"/>
</dbReference>
<accession>A0ABT4LFZ1</accession>
<dbReference type="EMBL" id="JAPWGY010000001">
    <property type="protein sequence ID" value="MCZ4279256.1"/>
    <property type="molecule type" value="Genomic_DNA"/>
</dbReference>
<gene>
    <name evidence="1" type="ORF">O4H49_00615</name>
</gene>
<dbReference type="InterPro" id="IPR006311">
    <property type="entry name" value="TAT_signal"/>
</dbReference>
<dbReference type="Proteomes" id="UP001069802">
    <property type="component" value="Unassembled WGS sequence"/>
</dbReference>
<sequence length="371" mass="40583">MNSMTRRKLLAGIGSTTLLSSFLLPFDKNAAAQSKPGSGQPAFIAARREAGELFSVAVLDPNGTLLFSEKLENRGHATTISPDRKKAVTFARRPGHIALALDLETFSRQQFFTPPQGLHFYGHGFFSPDGALLYATENDYENERGILGIYDTRESYKRLGQFDTHGIGPHEALLMSDKKTIAVANGGILTHPDYPREKLNLSTMEPSLVYLDARDGRLLERVKLPAEYYQLSIRHMAEAGDGSIWFGGQYEGNPADSISLVGKHSRGNEIVFSAPPKTFSHMKQYIGSVAASRDGKRIATSAPRGDRIAIWNSLDGNLLEIKELVDAGGVAASPDNPADFVISDGMGRIYQGGELLYQNPDIAWDNHLTSL</sequence>
<proteinExistence type="predicted"/>
<dbReference type="SUPFAM" id="SSF50969">
    <property type="entry name" value="YVTN repeat-like/Quinoprotein amine dehydrogenase"/>
    <property type="match status" value="1"/>
</dbReference>
<name>A0ABT4LFZ1_9PROT</name>
<dbReference type="InterPro" id="IPR008311">
    <property type="entry name" value="UCP028101"/>
</dbReference>
<keyword evidence="2" id="KW-1185">Reference proteome</keyword>
<evidence type="ECO:0000313" key="2">
    <source>
        <dbReference type="Proteomes" id="UP001069802"/>
    </source>
</evidence>